<protein>
    <submittedName>
        <fullName evidence="2">Uncharacterized protein</fullName>
    </submittedName>
</protein>
<dbReference type="InterPro" id="IPR053197">
    <property type="entry name" value="F-box_SCFL_complex_component"/>
</dbReference>
<dbReference type="OrthoDB" id="603691at2759"/>
<accession>A0A811QLG7</accession>
<dbReference type="PANTHER" id="PTHR34223">
    <property type="entry name" value="OS11G0201299 PROTEIN"/>
    <property type="match status" value="1"/>
</dbReference>
<reference evidence="2" key="1">
    <citation type="submission" date="2020-10" db="EMBL/GenBank/DDBJ databases">
        <authorList>
            <person name="Han B."/>
            <person name="Lu T."/>
            <person name="Zhao Q."/>
            <person name="Huang X."/>
            <person name="Zhao Y."/>
        </authorList>
    </citation>
    <scope>NUCLEOTIDE SEQUENCE</scope>
</reference>
<dbReference type="PANTHER" id="PTHR34223:SF107">
    <property type="entry name" value="F-BOX DOMAIN-CONTAINING PROTEIN"/>
    <property type="match status" value="1"/>
</dbReference>
<dbReference type="AlphaFoldDB" id="A0A811QLG7"/>
<feature type="compositionally biased region" description="Polar residues" evidence="1">
    <location>
        <begin position="1"/>
        <end position="11"/>
    </location>
</feature>
<sequence length="554" mass="62646">MEALNSRSSQDAEIPDQRVHSAKRYGPTCLCPGSVTETAGFFVLQHIGRRPPARQNASWGKQQERGQQRRQHRRPAGWRPGAHPRLPACAGGCADVRARPAAGATSGGPPQACALGDGPGLRVGWPDDGEQASPPVKEHRELVDRLLLLRGGSPLDTCDIRLGEFQDDDVPRVNFWVWHAISCKVSQFTLGIYWHRYLKLDDLPLVSQHLTRLQLRGVWVHSSFLDFSSCPALEYLELLCCNLLMVKNISSDSLKHLSITESRFPDGLNQSMFSVVLQSPGRTRIYAPNLVSLRLDGLENLTPMLDSMPSQVVAFVRITEDCCDFCVKLSEPDITDCVCELCDSSRGGTSYGCVLFKGLSKAKSLVLVCTTSEYDTILFKWDMRWCPVFSMLKTLVLNEYWCVLDYANLLLRILEHSPVLEELTLELFSEGPNYEVEMKGSINQMERSAKISEYLNIVKIKCQIVDESVLKVLEFLRTFDICINLFICLNHCLYIFMLVPHYSISVYLWKLIEHVQSDWAECWSKVNFLFREMCSCSLKILSSNFLVLVSEMSR</sequence>
<feature type="region of interest" description="Disordered" evidence="1">
    <location>
        <begin position="50"/>
        <end position="84"/>
    </location>
</feature>
<feature type="region of interest" description="Disordered" evidence="1">
    <location>
        <begin position="101"/>
        <end position="136"/>
    </location>
</feature>
<keyword evidence="3" id="KW-1185">Reference proteome</keyword>
<organism evidence="2 3">
    <name type="scientific">Miscanthus lutarioriparius</name>
    <dbReference type="NCBI Taxonomy" id="422564"/>
    <lineage>
        <taxon>Eukaryota</taxon>
        <taxon>Viridiplantae</taxon>
        <taxon>Streptophyta</taxon>
        <taxon>Embryophyta</taxon>
        <taxon>Tracheophyta</taxon>
        <taxon>Spermatophyta</taxon>
        <taxon>Magnoliopsida</taxon>
        <taxon>Liliopsida</taxon>
        <taxon>Poales</taxon>
        <taxon>Poaceae</taxon>
        <taxon>PACMAD clade</taxon>
        <taxon>Panicoideae</taxon>
        <taxon>Andropogonodae</taxon>
        <taxon>Andropogoneae</taxon>
        <taxon>Saccharinae</taxon>
        <taxon>Miscanthus</taxon>
    </lineage>
</organism>
<feature type="region of interest" description="Disordered" evidence="1">
    <location>
        <begin position="1"/>
        <end position="23"/>
    </location>
</feature>
<proteinExistence type="predicted"/>
<evidence type="ECO:0000313" key="2">
    <source>
        <dbReference type="EMBL" id="CAD6257660.1"/>
    </source>
</evidence>
<dbReference type="EMBL" id="CAJGYO010000010">
    <property type="protein sequence ID" value="CAD6257660.1"/>
    <property type="molecule type" value="Genomic_DNA"/>
</dbReference>
<dbReference type="Proteomes" id="UP000604825">
    <property type="component" value="Unassembled WGS sequence"/>
</dbReference>
<evidence type="ECO:0000313" key="3">
    <source>
        <dbReference type="Proteomes" id="UP000604825"/>
    </source>
</evidence>
<name>A0A811QLG7_9POAL</name>
<evidence type="ECO:0000256" key="1">
    <source>
        <dbReference type="SAM" id="MobiDB-lite"/>
    </source>
</evidence>
<comment type="caution">
    <text evidence="2">The sequence shown here is derived from an EMBL/GenBank/DDBJ whole genome shotgun (WGS) entry which is preliminary data.</text>
</comment>
<gene>
    <name evidence="2" type="ORF">NCGR_LOCUS41145</name>
</gene>